<protein>
    <submittedName>
        <fullName evidence="2">Uncharacterized protein</fullName>
    </submittedName>
</protein>
<dbReference type="KEGG" id="cput:CONPUDRAFT_138916"/>
<gene>
    <name evidence="2" type="ORF">CONPUDRAFT_138916</name>
</gene>
<dbReference type="AlphaFoldDB" id="A0A5M3MER6"/>
<reference evidence="3" key="1">
    <citation type="journal article" date="2012" name="Science">
        <title>The Paleozoic origin of enzymatic lignin decomposition reconstructed from 31 fungal genomes.</title>
        <authorList>
            <person name="Floudas D."/>
            <person name="Binder M."/>
            <person name="Riley R."/>
            <person name="Barry K."/>
            <person name="Blanchette R.A."/>
            <person name="Henrissat B."/>
            <person name="Martinez A.T."/>
            <person name="Otillar R."/>
            <person name="Spatafora J.W."/>
            <person name="Yadav J.S."/>
            <person name="Aerts A."/>
            <person name="Benoit I."/>
            <person name="Boyd A."/>
            <person name="Carlson A."/>
            <person name="Copeland A."/>
            <person name="Coutinho P.M."/>
            <person name="de Vries R.P."/>
            <person name="Ferreira P."/>
            <person name="Findley K."/>
            <person name="Foster B."/>
            <person name="Gaskell J."/>
            <person name="Glotzer D."/>
            <person name="Gorecki P."/>
            <person name="Heitman J."/>
            <person name="Hesse C."/>
            <person name="Hori C."/>
            <person name="Igarashi K."/>
            <person name="Jurgens J.A."/>
            <person name="Kallen N."/>
            <person name="Kersten P."/>
            <person name="Kohler A."/>
            <person name="Kuees U."/>
            <person name="Kumar T.K.A."/>
            <person name="Kuo A."/>
            <person name="LaButti K."/>
            <person name="Larrondo L.F."/>
            <person name="Lindquist E."/>
            <person name="Ling A."/>
            <person name="Lombard V."/>
            <person name="Lucas S."/>
            <person name="Lundell T."/>
            <person name="Martin R."/>
            <person name="McLaughlin D.J."/>
            <person name="Morgenstern I."/>
            <person name="Morin E."/>
            <person name="Murat C."/>
            <person name="Nagy L.G."/>
            <person name="Nolan M."/>
            <person name="Ohm R.A."/>
            <person name="Patyshakuliyeva A."/>
            <person name="Rokas A."/>
            <person name="Ruiz-Duenas F.J."/>
            <person name="Sabat G."/>
            <person name="Salamov A."/>
            <person name="Samejima M."/>
            <person name="Schmutz J."/>
            <person name="Slot J.C."/>
            <person name="St John F."/>
            <person name="Stenlid J."/>
            <person name="Sun H."/>
            <person name="Sun S."/>
            <person name="Syed K."/>
            <person name="Tsang A."/>
            <person name="Wiebenga A."/>
            <person name="Young D."/>
            <person name="Pisabarro A."/>
            <person name="Eastwood D.C."/>
            <person name="Martin F."/>
            <person name="Cullen D."/>
            <person name="Grigoriev I.V."/>
            <person name="Hibbett D.S."/>
        </authorList>
    </citation>
    <scope>NUCLEOTIDE SEQUENCE [LARGE SCALE GENOMIC DNA]</scope>
    <source>
        <strain evidence="3">RWD-64-598 SS2</strain>
    </source>
</reference>
<evidence type="ECO:0000313" key="3">
    <source>
        <dbReference type="Proteomes" id="UP000053558"/>
    </source>
</evidence>
<keyword evidence="3" id="KW-1185">Reference proteome</keyword>
<dbReference type="Proteomes" id="UP000053558">
    <property type="component" value="Unassembled WGS sequence"/>
</dbReference>
<organism evidence="2 3">
    <name type="scientific">Coniophora puteana (strain RWD-64-598)</name>
    <name type="common">Brown rot fungus</name>
    <dbReference type="NCBI Taxonomy" id="741705"/>
    <lineage>
        <taxon>Eukaryota</taxon>
        <taxon>Fungi</taxon>
        <taxon>Dikarya</taxon>
        <taxon>Basidiomycota</taxon>
        <taxon>Agaricomycotina</taxon>
        <taxon>Agaricomycetes</taxon>
        <taxon>Agaricomycetidae</taxon>
        <taxon>Boletales</taxon>
        <taxon>Coniophorineae</taxon>
        <taxon>Coniophoraceae</taxon>
        <taxon>Coniophora</taxon>
    </lineage>
</organism>
<evidence type="ECO:0000313" key="2">
    <source>
        <dbReference type="EMBL" id="EIW77643.1"/>
    </source>
</evidence>
<dbReference type="GeneID" id="19201267"/>
<name>A0A5M3MER6_CONPW</name>
<evidence type="ECO:0000256" key="1">
    <source>
        <dbReference type="SAM" id="MobiDB-lite"/>
    </source>
</evidence>
<comment type="caution">
    <text evidence="2">The sequence shown here is derived from an EMBL/GenBank/DDBJ whole genome shotgun (WGS) entry which is preliminary data.</text>
</comment>
<dbReference type="EMBL" id="JH711583">
    <property type="protein sequence ID" value="EIW77643.1"/>
    <property type="molecule type" value="Genomic_DNA"/>
</dbReference>
<sequence length="90" mass="10251">MQTSSRGIIEYTRPALKALPQRRPVQTRPPAVADGPLSPRPIGLTARLWSFPSLVAHWTHTSASRDWKTHERYLLALNDTLPQPHSTCRW</sequence>
<proteinExistence type="predicted"/>
<accession>A0A5M3MER6</accession>
<dbReference type="RefSeq" id="XP_007772027.1">
    <property type="nucleotide sequence ID" value="XM_007773837.1"/>
</dbReference>
<feature type="region of interest" description="Disordered" evidence="1">
    <location>
        <begin position="19"/>
        <end position="38"/>
    </location>
</feature>